<dbReference type="AlphaFoldDB" id="A0A820ELU6"/>
<accession>A0A820ELU6</accession>
<feature type="region of interest" description="Disordered" evidence="1">
    <location>
        <begin position="1"/>
        <end position="20"/>
    </location>
</feature>
<keyword evidence="3" id="KW-1185">Reference proteome</keyword>
<proteinExistence type="predicted"/>
<evidence type="ECO:0000256" key="1">
    <source>
        <dbReference type="SAM" id="MobiDB-lite"/>
    </source>
</evidence>
<sequence>MITKRLLSSTKNISNKSISPSRHQTKEFCRRYNISCVDKVTWVNEWILKSSTFWNLANDATSDDTSVTNVHTTLSIEDIYMNHGQIEDYSDDDEYQAYVRKINQATSNNDRPKNHPQQHINANPYRSTTYEAESITKKISNFNET</sequence>
<gene>
    <name evidence="2" type="ORF">OVN521_LOCUS29007</name>
</gene>
<dbReference type="Proteomes" id="UP000663866">
    <property type="component" value="Unassembled WGS sequence"/>
</dbReference>
<feature type="compositionally biased region" description="Low complexity" evidence="1">
    <location>
        <begin position="8"/>
        <end position="20"/>
    </location>
</feature>
<feature type="region of interest" description="Disordered" evidence="1">
    <location>
        <begin position="105"/>
        <end position="127"/>
    </location>
</feature>
<dbReference type="EMBL" id="CAJOBG010008735">
    <property type="protein sequence ID" value="CAF4250722.1"/>
    <property type="molecule type" value="Genomic_DNA"/>
</dbReference>
<evidence type="ECO:0000313" key="2">
    <source>
        <dbReference type="EMBL" id="CAF4250722.1"/>
    </source>
</evidence>
<protein>
    <submittedName>
        <fullName evidence="2">Uncharacterized protein</fullName>
    </submittedName>
</protein>
<organism evidence="2 3">
    <name type="scientific">Rotaria magnacalcarata</name>
    <dbReference type="NCBI Taxonomy" id="392030"/>
    <lineage>
        <taxon>Eukaryota</taxon>
        <taxon>Metazoa</taxon>
        <taxon>Spiralia</taxon>
        <taxon>Gnathifera</taxon>
        <taxon>Rotifera</taxon>
        <taxon>Eurotatoria</taxon>
        <taxon>Bdelloidea</taxon>
        <taxon>Philodinida</taxon>
        <taxon>Philodinidae</taxon>
        <taxon>Rotaria</taxon>
    </lineage>
</organism>
<evidence type="ECO:0000313" key="3">
    <source>
        <dbReference type="Proteomes" id="UP000663866"/>
    </source>
</evidence>
<comment type="caution">
    <text evidence="2">The sequence shown here is derived from an EMBL/GenBank/DDBJ whole genome shotgun (WGS) entry which is preliminary data.</text>
</comment>
<name>A0A820ELU6_9BILA</name>
<reference evidence="2" key="1">
    <citation type="submission" date="2021-02" db="EMBL/GenBank/DDBJ databases">
        <authorList>
            <person name="Nowell W R."/>
        </authorList>
    </citation>
    <scope>NUCLEOTIDE SEQUENCE</scope>
</reference>